<dbReference type="GO" id="GO:0046872">
    <property type="term" value="F:metal ion binding"/>
    <property type="evidence" value="ECO:0007669"/>
    <property type="project" value="UniProtKB-KW"/>
</dbReference>
<keyword evidence="2 5" id="KW-0479">Metal-binding</keyword>
<dbReference type="RefSeq" id="XP_013396244.1">
    <property type="nucleotide sequence ID" value="XM_013540790.1"/>
</dbReference>
<dbReference type="GeneID" id="106163250"/>
<dbReference type="InterPro" id="IPR004294">
    <property type="entry name" value="Carotenoid_Oase"/>
</dbReference>
<evidence type="ECO:0000256" key="5">
    <source>
        <dbReference type="PIRSR" id="PIRSR604294-1"/>
    </source>
</evidence>
<dbReference type="GO" id="GO:0042574">
    <property type="term" value="P:retinal metabolic process"/>
    <property type="evidence" value="ECO:0007669"/>
    <property type="project" value="TreeGrafter"/>
</dbReference>
<evidence type="ECO:0000256" key="4">
    <source>
        <dbReference type="ARBA" id="ARBA00023004"/>
    </source>
</evidence>
<evidence type="ECO:0000256" key="1">
    <source>
        <dbReference type="ARBA" id="ARBA00006787"/>
    </source>
</evidence>
<gene>
    <name evidence="7" type="primary">LOC106163250</name>
</gene>
<feature type="binding site" evidence="5">
    <location>
        <position position="240"/>
    </location>
    <ligand>
        <name>Fe cation</name>
        <dbReference type="ChEBI" id="CHEBI:24875"/>
        <note>catalytic</note>
    </ligand>
</feature>
<dbReference type="AlphaFoldDB" id="A0A1S3IFK2"/>
<evidence type="ECO:0000313" key="6">
    <source>
        <dbReference type="Proteomes" id="UP000085678"/>
    </source>
</evidence>
<accession>A0A1S3IFK2</accession>
<name>A0A1S3IFK2_LINAN</name>
<evidence type="ECO:0000256" key="3">
    <source>
        <dbReference type="ARBA" id="ARBA00023002"/>
    </source>
</evidence>
<proteinExistence type="inferred from homology"/>
<dbReference type="GO" id="GO:0016121">
    <property type="term" value="P:carotene catabolic process"/>
    <property type="evidence" value="ECO:0007669"/>
    <property type="project" value="TreeGrafter"/>
</dbReference>
<keyword evidence="3" id="KW-0560">Oxidoreductase</keyword>
<dbReference type="OrthoDB" id="407010at2759"/>
<evidence type="ECO:0000256" key="2">
    <source>
        <dbReference type="ARBA" id="ARBA00022723"/>
    </source>
</evidence>
<protein>
    <submittedName>
        <fullName evidence="7">Beta,beta-carotene 9',10'-oxygenase isoform X3</fullName>
    </submittedName>
</protein>
<feature type="binding site" evidence="5">
    <location>
        <position position="533"/>
    </location>
    <ligand>
        <name>Fe cation</name>
        <dbReference type="ChEBI" id="CHEBI:24875"/>
        <note>catalytic</note>
    </ligand>
</feature>
<sequence length="538" mass="60887">MADKDDPLIKMNCKATPPVKTVIKGTIPADLSGSLHRVAPAKFEVGNYRMRHFFDGLAMVYSFTIEQGTVLFHSKYIESEAYTKAMSANCIVYSEFGTACFPDPCKNIFSRYFAYFSDDRITDNPSVNLLPCENALLAITETKYWTKLDPKTLTTTEKRIDMSRLIRVATPAHPHIDAEGNFYNFGTLYGGRPIYYLSKIPSRLDVITNNEGPKPAEDKPQPEILAKIFGQFKAFPTYFHSFAMSDNYYALVEQPLGMNVLKLMARKVTRKSYQEAMEWYPNIKARFRLVNRKTNEEVAKLFTADPFFVFHHINAYEEEDHLIIDLCGYSDPSIIDAFYLKNLDPESGLFSDEVFPENILPEIRRYVLPLKPTSNAISKNENLITVERFRNRMEARRDMTDGSIHCTFIVIGKPGLELPRINYASYNGKNYKYVYCWGSFAGKHSYRNAVVKVDMESGTEVAWRGTHTQYPSEPVFVPLASAGSDEDSGVVLAAITDVGQGKPDFLLILDAKTMVELARAEVPTDVNVPFGLHGLFTS</sequence>
<organism evidence="6 7">
    <name type="scientific">Lingula anatina</name>
    <name type="common">Brachiopod</name>
    <name type="synonym">Lingula unguis</name>
    <dbReference type="NCBI Taxonomy" id="7574"/>
    <lineage>
        <taxon>Eukaryota</taxon>
        <taxon>Metazoa</taxon>
        <taxon>Spiralia</taxon>
        <taxon>Lophotrochozoa</taxon>
        <taxon>Brachiopoda</taxon>
        <taxon>Linguliformea</taxon>
        <taxon>Lingulata</taxon>
        <taxon>Lingulida</taxon>
        <taxon>Linguloidea</taxon>
        <taxon>Lingulidae</taxon>
        <taxon>Lingula</taxon>
    </lineage>
</organism>
<dbReference type="PANTHER" id="PTHR10543">
    <property type="entry name" value="BETA-CAROTENE DIOXYGENASE"/>
    <property type="match status" value="1"/>
</dbReference>
<reference evidence="7" key="1">
    <citation type="submission" date="2025-08" db="UniProtKB">
        <authorList>
            <consortium name="RefSeq"/>
        </authorList>
    </citation>
    <scope>IDENTIFICATION</scope>
    <source>
        <tissue evidence="7">Gonads</tissue>
    </source>
</reference>
<dbReference type="GO" id="GO:0010436">
    <property type="term" value="F:carotenoid dioxygenase activity"/>
    <property type="evidence" value="ECO:0007669"/>
    <property type="project" value="TreeGrafter"/>
</dbReference>
<feature type="binding site" evidence="5">
    <location>
        <position position="173"/>
    </location>
    <ligand>
        <name>Fe cation</name>
        <dbReference type="ChEBI" id="CHEBI:24875"/>
        <note>catalytic</note>
    </ligand>
</feature>
<comment type="similarity">
    <text evidence="1">Belongs to the carotenoid oxygenase family.</text>
</comment>
<feature type="binding site" evidence="5">
    <location>
        <position position="311"/>
    </location>
    <ligand>
        <name>Fe cation</name>
        <dbReference type="ChEBI" id="CHEBI:24875"/>
        <note>catalytic</note>
    </ligand>
</feature>
<dbReference type="GO" id="GO:0003834">
    <property type="term" value="F:beta-carotene 15,15'-dioxygenase activity"/>
    <property type="evidence" value="ECO:0007669"/>
    <property type="project" value="TreeGrafter"/>
</dbReference>
<dbReference type="Proteomes" id="UP000085678">
    <property type="component" value="Unplaced"/>
</dbReference>
<dbReference type="Pfam" id="PF03055">
    <property type="entry name" value="RPE65"/>
    <property type="match status" value="1"/>
</dbReference>
<evidence type="ECO:0000313" key="7">
    <source>
        <dbReference type="RefSeq" id="XP_013396244.1"/>
    </source>
</evidence>
<keyword evidence="6" id="KW-1185">Reference proteome</keyword>
<comment type="cofactor">
    <cofactor evidence="5">
        <name>Fe(2+)</name>
        <dbReference type="ChEBI" id="CHEBI:29033"/>
    </cofactor>
    <text evidence="5">Binds 1 Fe(2+) ion per subunit.</text>
</comment>
<dbReference type="PANTHER" id="PTHR10543:SF24">
    <property type="entry name" value="CAROTENOID ISOMEROOXYGENASE"/>
    <property type="match status" value="1"/>
</dbReference>
<keyword evidence="4 5" id="KW-0408">Iron</keyword>